<organism evidence="1 2">
    <name type="scientific">Streptomyces smaragdinus</name>
    <dbReference type="NCBI Taxonomy" id="2585196"/>
    <lineage>
        <taxon>Bacteria</taxon>
        <taxon>Bacillati</taxon>
        <taxon>Actinomycetota</taxon>
        <taxon>Actinomycetes</taxon>
        <taxon>Kitasatosporales</taxon>
        <taxon>Streptomycetaceae</taxon>
        <taxon>Streptomyces</taxon>
    </lineage>
</organism>
<name>A0A7K0CDQ1_9ACTN</name>
<proteinExistence type="predicted"/>
<sequence>MNSSATYSDDGLRHDVADPSTWTVRMCGRRCSTCIFRPGNLMSLQPGRVAEMIKAAEASEGHVVCHKTLGTNAPAICAGFAAHPAGRVRSLALRLADSGVLRAVFVAPDKEGGAAPEGVNAPATSGN</sequence>
<evidence type="ECO:0000313" key="1">
    <source>
        <dbReference type="EMBL" id="MQY11483.1"/>
    </source>
</evidence>
<dbReference type="AlphaFoldDB" id="A0A7K0CDQ1"/>
<evidence type="ECO:0000313" key="2">
    <source>
        <dbReference type="Proteomes" id="UP000466345"/>
    </source>
</evidence>
<comment type="caution">
    <text evidence="1">The sequence shown here is derived from an EMBL/GenBank/DDBJ whole genome shotgun (WGS) entry which is preliminary data.</text>
</comment>
<dbReference type="EMBL" id="WEGJ01000003">
    <property type="protein sequence ID" value="MQY11483.1"/>
    <property type="molecule type" value="Genomic_DNA"/>
</dbReference>
<dbReference type="Proteomes" id="UP000466345">
    <property type="component" value="Unassembled WGS sequence"/>
</dbReference>
<reference evidence="1 2" key="1">
    <citation type="submission" date="2019-10" db="EMBL/GenBank/DDBJ databases">
        <title>Streptomyces smaragdinus sp. nov. and Streptomyces fabii sp. nov., isolated from the gut of fungus growing-termite Macrotermes natalensis.</title>
        <authorList>
            <person name="Schwitalla J."/>
            <person name="Benndorf R."/>
            <person name="Martin K."/>
            <person name="De Beer W."/>
            <person name="Kaster A.-K."/>
            <person name="Vollmers J."/>
            <person name="Poulsen M."/>
            <person name="Beemelmanns C."/>
        </authorList>
    </citation>
    <scope>NUCLEOTIDE SEQUENCE [LARGE SCALE GENOMIC DNA]</scope>
    <source>
        <strain evidence="1 2">RB5</strain>
    </source>
</reference>
<gene>
    <name evidence="1" type="ORF">SRB5_16020</name>
</gene>
<accession>A0A7K0CDQ1</accession>
<protein>
    <submittedName>
        <fullName evidence="1">Uncharacterized protein</fullName>
    </submittedName>
</protein>
<keyword evidence="2" id="KW-1185">Reference proteome</keyword>